<gene>
    <name evidence="3" type="ORF">F503_03072</name>
</gene>
<proteinExistence type="predicted"/>
<organism evidence="3 4">
    <name type="scientific">Ophiostoma piceae (strain UAMH 11346)</name>
    <name type="common">Sap stain fungus</name>
    <dbReference type="NCBI Taxonomy" id="1262450"/>
    <lineage>
        <taxon>Eukaryota</taxon>
        <taxon>Fungi</taxon>
        <taxon>Dikarya</taxon>
        <taxon>Ascomycota</taxon>
        <taxon>Pezizomycotina</taxon>
        <taxon>Sordariomycetes</taxon>
        <taxon>Sordariomycetidae</taxon>
        <taxon>Ophiostomatales</taxon>
        <taxon>Ophiostomataceae</taxon>
        <taxon>Ophiostoma</taxon>
    </lineage>
</organism>
<keyword evidence="2" id="KW-1133">Transmembrane helix</keyword>
<dbReference type="AlphaFoldDB" id="S3D096"/>
<name>S3D096_OPHP1</name>
<dbReference type="Proteomes" id="UP000016923">
    <property type="component" value="Unassembled WGS sequence"/>
</dbReference>
<feature type="transmembrane region" description="Helical" evidence="2">
    <location>
        <begin position="98"/>
        <end position="120"/>
    </location>
</feature>
<dbReference type="EMBL" id="KE148152">
    <property type="protein sequence ID" value="EPE06645.1"/>
    <property type="molecule type" value="Genomic_DNA"/>
</dbReference>
<dbReference type="OrthoDB" id="10658137at2759"/>
<feature type="transmembrane region" description="Helical" evidence="2">
    <location>
        <begin position="47"/>
        <end position="69"/>
    </location>
</feature>
<evidence type="ECO:0000313" key="4">
    <source>
        <dbReference type="Proteomes" id="UP000016923"/>
    </source>
</evidence>
<evidence type="ECO:0000256" key="2">
    <source>
        <dbReference type="SAM" id="Phobius"/>
    </source>
</evidence>
<dbReference type="HOGENOM" id="CLU_1294763_0_0_1"/>
<feature type="transmembrane region" description="Helical" evidence="2">
    <location>
        <begin position="132"/>
        <end position="154"/>
    </location>
</feature>
<dbReference type="VEuPathDB" id="FungiDB:F503_03072"/>
<reference evidence="3 4" key="1">
    <citation type="journal article" date="2013" name="BMC Genomics">
        <title>The genome and transcriptome of the pine saprophyte Ophiostoma piceae, and a comparison with the bark beetle-associated pine pathogen Grosmannia clavigera.</title>
        <authorList>
            <person name="Haridas S."/>
            <person name="Wang Y."/>
            <person name="Lim L."/>
            <person name="Massoumi Alamouti S."/>
            <person name="Jackman S."/>
            <person name="Docking R."/>
            <person name="Robertson G."/>
            <person name="Birol I."/>
            <person name="Bohlmann J."/>
            <person name="Breuil C."/>
        </authorList>
    </citation>
    <scope>NUCLEOTIDE SEQUENCE [LARGE SCALE GENOMIC DNA]</scope>
    <source>
        <strain evidence="3 4">UAMH 11346</strain>
    </source>
</reference>
<protein>
    <submittedName>
        <fullName evidence="3">Uncharacterized protein</fullName>
    </submittedName>
</protein>
<keyword evidence="4" id="KW-1185">Reference proteome</keyword>
<evidence type="ECO:0000313" key="3">
    <source>
        <dbReference type="EMBL" id="EPE06645.1"/>
    </source>
</evidence>
<keyword evidence="2" id="KW-0472">Membrane</keyword>
<keyword evidence="2" id="KW-0812">Transmembrane</keyword>
<sequence>MEQLEQPNLTPKRSTPTTTRIKARFQGRPSRLFRTVFEQGPEQMLPVALLFGLVASMGSVFTSASMLYLHFPVHTVLCRAQKIASSSSNTPTTCYPNFFLSTWVLIFCASILSGFFYTFLCMQQEQLRLRQSVAMLGSFFTMFLWLSTILFGFLPAEVSIDSSSISNNRGGPVPHVHAHGMLSSSIENYMYAHNKTRMPSITGVGQGKAASLI</sequence>
<accession>S3D096</accession>
<feature type="region of interest" description="Disordered" evidence="1">
    <location>
        <begin position="1"/>
        <end position="20"/>
    </location>
</feature>
<evidence type="ECO:0000256" key="1">
    <source>
        <dbReference type="SAM" id="MobiDB-lite"/>
    </source>
</evidence>